<comment type="caution">
    <text evidence="1">The sequence shown here is derived from an EMBL/GenBank/DDBJ whole genome shotgun (WGS) entry which is preliminary data.</text>
</comment>
<name>A0ABT8R669_9BACT</name>
<dbReference type="RefSeq" id="WP_302037663.1">
    <property type="nucleotide sequence ID" value="NZ_JAUKPO010000005.1"/>
</dbReference>
<dbReference type="EMBL" id="JAUKPO010000005">
    <property type="protein sequence ID" value="MDO1446859.1"/>
    <property type="molecule type" value="Genomic_DNA"/>
</dbReference>
<organism evidence="1 2">
    <name type="scientific">Rhodocytophaga aerolata</name>
    <dbReference type="NCBI Taxonomy" id="455078"/>
    <lineage>
        <taxon>Bacteria</taxon>
        <taxon>Pseudomonadati</taxon>
        <taxon>Bacteroidota</taxon>
        <taxon>Cytophagia</taxon>
        <taxon>Cytophagales</taxon>
        <taxon>Rhodocytophagaceae</taxon>
        <taxon>Rhodocytophaga</taxon>
    </lineage>
</organism>
<proteinExistence type="predicted"/>
<evidence type="ECO:0008006" key="3">
    <source>
        <dbReference type="Google" id="ProtNLM"/>
    </source>
</evidence>
<gene>
    <name evidence="1" type="ORF">Q0590_11380</name>
</gene>
<sequence>MSSCIDEPVRDTSGTSKFVNVAGFISNQTALLDSLNPAVEKKVLIGEKQEQQTLQNIDWQRELELFIQADISKPALQASFDIEEQDKNIRIFRPREGENPDIDYLKVTFDEKNQQIKTLEARISQENYLFESEKMISLQCITNASGQPQISAYQIKGFQKLIFNDKVPYQIEAKIL</sequence>
<protein>
    <recommendedName>
        <fullName evidence="3">Lipoprotein</fullName>
    </recommendedName>
</protein>
<accession>A0ABT8R669</accession>
<dbReference type="Proteomes" id="UP001168528">
    <property type="component" value="Unassembled WGS sequence"/>
</dbReference>
<keyword evidence="2" id="KW-1185">Reference proteome</keyword>
<evidence type="ECO:0000313" key="2">
    <source>
        <dbReference type="Proteomes" id="UP001168528"/>
    </source>
</evidence>
<reference evidence="1" key="1">
    <citation type="submission" date="2023-07" db="EMBL/GenBank/DDBJ databases">
        <title>The genome sequence of Rhodocytophaga aerolata KACC 12507.</title>
        <authorList>
            <person name="Zhang X."/>
        </authorList>
    </citation>
    <scope>NUCLEOTIDE SEQUENCE</scope>
    <source>
        <strain evidence="1">KACC 12507</strain>
    </source>
</reference>
<evidence type="ECO:0000313" key="1">
    <source>
        <dbReference type="EMBL" id="MDO1446859.1"/>
    </source>
</evidence>